<name>A0A3N4PVF2_9BACT</name>
<keyword evidence="1" id="KW-1133">Transmembrane helix</keyword>
<dbReference type="Gene3D" id="3.30.565.10">
    <property type="entry name" value="Histidine kinase-like ATPase, C-terminal domain"/>
    <property type="match status" value="1"/>
</dbReference>
<keyword evidence="2" id="KW-0732">Signal</keyword>
<dbReference type="Proteomes" id="UP000278351">
    <property type="component" value="Unassembled WGS sequence"/>
</dbReference>
<dbReference type="Gene3D" id="1.25.40.10">
    <property type="entry name" value="Tetratricopeptide repeat domain"/>
    <property type="match status" value="1"/>
</dbReference>
<keyword evidence="5" id="KW-1185">Reference proteome</keyword>
<proteinExistence type="predicted"/>
<feature type="domain" description="Signal transduction histidine kinase internal region" evidence="3">
    <location>
        <begin position="442"/>
        <end position="520"/>
    </location>
</feature>
<evidence type="ECO:0000313" key="4">
    <source>
        <dbReference type="EMBL" id="RPE12773.1"/>
    </source>
</evidence>
<feature type="chain" id="PRO_5018291305" evidence="2">
    <location>
        <begin position="19"/>
        <end position="641"/>
    </location>
</feature>
<organism evidence="4 5">
    <name type="scientific">Chitinophaga lutea</name>
    <dbReference type="NCBI Taxonomy" id="2488634"/>
    <lineage>
        <taxon>Bacteria</taxon>
        <taxon>Pseudomonadati</taxon>
        <taxon>Bacteroidota</taxon>
        <taxon>Chitinophagia</taxon>
        <taxon>Chitinophagales</taxon>
        <taxon>Chitinophagaceae</taxon>
        <taxon>Chitinophaga</taxon>
    </lineage>
</organism>
<dbReference type="OrthoDB" id="9809670at2"/>
<dbReference type="AlphaFoldDB" id="A0A3N4PVF2"/>
<dbReference type="InterPro" id="IPR050640">
    <property type="entry name" value="Bact_2-comp_sensor_kinase"/>
</dbReference>
<dbReference type="EMBL" id="RPDH01000001">
    <property type="protein sequence ID" value="RPE12773.1"/>
    <property type="molecule type" value="Genomic_DNA"/>
</dbReference>
<dbReference type="InterPro" id="IPR011990">
    <property type="entry name" value="TPR-like_helical_dom_sf"/>
</dbReference>
<dbReference type="PANTHER" id="PTHR34220">
    <property type="entry name" value="SENSOR HISTIDINE KINASE YPDA"/>
    <property type="match status" value="1"/>
</dbReference>
<evidence type="ECO:0000259" key="3">
    <source>
        <dbReference type="Pfam" id="PF06580"/>
    </source>
</evidence>
<dbReference type="PANTHER" id="PTHR34220:SF7">
    <property type="entry name" value="SENSOR HISTIDINE KINASE YPDA"/>
    <property type="match status" value="1"/>
</dbReference>
<dbReference type="RefSeq" id="WP_123845289.1">
    <property type="nucleotide sequence ID" value="NZ_RPDH01000001.1"/>
</dbReference>
<feature type="transmembrane region" description="Helical" evidence="1">
    <location>
        <begin position="404"/>
        <end position="426"/>
    </location>
</feature>
<comment type="caution">
    <text evidence="4">The sequence shown here is derived from an EMBL/GenBank/DDBJ whole genome shotgun (WGS) entry which is preliminary data.</text>
</comment>
<dbReference type="SUPFAM" id="SSF48452">
    <property type="entry name" value="TPR-like"/>
    <property type="match status" value="1"/>
</dbReference>
<reference evidence="4 5" key="1">
    <citation type="submission" date="2018-11" db="EMBL/GenBank/DDBJ databases">
        <title>Chitinophaga lutea sp.nov., isolate from arsenic contaminated soil.</title>
        <authorList>
            <person name="Zong Y."/>
        </authorList>
    </citation>
    <scope>NUCLEOTIDE SEQUENCE [LARGE SCALE GENOMIC DNA]</scope>
    <source>
        <strain evidence="4 5">ZY74</strain>
    </source>
</reference>
<feature type="signal peptide" evidence="2">
    <location>
        <begin position="1"/>
        <end position="18"/>
    </location>
</feature>
<dbReference type="InterPro" id="IPR010559">
    <property type="entry name" value="Sig_transdc_His_kin_internal"/>
</dbReference>
<dbReference type="SUPFAM" id="SSF55874">
    <property type="entry name" value="ATPase domain of HSP90 chaperone/DNA topoisomerase II/histidine kinase"/>
    <property type="match status" value="1"/>
</dbReference>
<keyword evidence="1" id="KW-0812">Transmembrane</keyword>
<evidence type="ECO:0000256" key="2">
    <source>
        <dbReference type="SAM" id="SignalP"/>
    </source>
</evidence>
<dbReference type="GO" id="GO:0016020">
    <property type="term" value="C:membrane"/>
    <property type="evidence" value="ECO:0007669"/>
    <property type="project" value="InterPro"/>
</dbReference>
<evidence type="ECO:0000313" key="5">
    <source>
        <dbReference type="Proteomes" id="UP000278351"/>
    </source>
</evidence>
<sequence length="641" mass="70887">MKNSLSLCLLLWFCACRSQPGASPAAGRNLLPELEQLSDSLDKQKQGDRLAFWRSRLDAPAYRHSSEALAYLHYQVAKYLVKANADSAAYHIGRALELADAGEPVPRLKFAICNGAGIIAEAQAKFYLAGYYYNESAAIITSTDSLDAKPLSKAVCLLSAAQYNNKVSQSGKAAAQNRMALQLLQQMPVPSPRHIFRAYSQLFAAGSDGGLFTTDSLFVCLSAMERWAAASEDSLQRRFLQEHTAYYYTKTQRFDSAVHFYEQVKAFDENSLHNKAPNAIRNLYITLSNLADLYIRSGQLQQAAAAIRRADELDNQYPGKLAGDEKVLGAKAVMHLRFAAGDRAGATKAAGDLYDLQQGVIRNAGVLANEEMESVYQLRAKDRSIASLNRQVDFAAQRIENNRLLLLVIALLALLAVSWALMIYFAQKQKRALQERENVLLQQQLLRAQMEPHFIFNTLSALQSFIRFDEKEKSIHYLSQFSKLLRSNLELSRQQYVPLSDELEAIGHYLSLQQMRYEEAFHYNIIAPEADTDMLLIPPMLIQPFVENAILHGISSTAANGVVTVEVLACEKQVVVNITDNGKGMAAGRNGKSAHKSLSGAIARERLEILAKEKGMQAGLDIVSGDGGTTVRLTLPVKSAL</sequence>
<dbReference type="InterPro" id="IPR019734">
    <property type="entry name" value="TPR_rpt"/>
</dbReference>
<accession>A0A3N4PVF2</accession>
<dbReference type="Pfam" id="PF06580">
    <property type="entry name" value="His_kinase"/>
    <property type="match status" value="1"/>
</dbReference>
<keyword evidence="1" id="KW-0472">Membrane</keyword>
<evidence type="ECO:0000256" key="1">
    <source>
        <dbReference type="SAM" id="Phobius"/>
    </source>
</evidence>
<dbReference type="Pfam" id="PF13181">
    <property type="entry name" value="TPR_8"/>
    <property type="match status" value="1"/>
</dbReference>
<gene>
    <name evidence="4" type="ORF">EGT74_04310</name>
</gene>
<dbReference type="PROSITE" id="PS51257">
    <property type="entry name" value="PROKAR_LIPOPROTEIN"/>
    <property type="match status" value="1"/>
</dbReference>
<dbReference type="InterPro" id="IPR036890">
    <property type="entry name" value="HATPase_C_sf"/>
</dbReference>
<protein>
    <submittedName>
        <fullName evidence="4">Transcriptional regulator</fullName>
    </submittedName>
</protein>
<dbReference type="GO" id="GO:0000155">
    <property type="term" value="F:phosphorelay sensor kinase activity"/>
    <property type="evidence" value="ECO:0007669"/>
    <property type="project" value="InterPro"/>
</dbReference>